<dbReference type="AlphaFoldDB" id="F4YUB2"/>
<name>F4YUB2_TEGGR</name>
<dbReference type="PANTHER" id="PTHR45640">
    <property type="entry name" value="HEAT SHOCK PROTEIN HSP-12.2-RELATED"/>
    <property type="match status" value="1"/>
</dbReference>
<dbReference type="PRINTS" id="PR00299">
    <property type="entry name" value="ACRYSTALLIN"/>
</dbReference>
<feature type="region of interest" description="Disordered" evidence="3">
    <location>
        <begin position="178"/>
        <end position="197"/>
    </location>
</feature>
<dbReference type="GO" id="GO:0005737">
    <property type="term" value="C:cytoplasm"/>
    <property type="evidence" value="ECO:0007669"/>
    <property type="project" value="TreeGrafter"/>
</dbReference>
<comment type="similarity">
    <text evidence="1 2">Belongs to the small heat shock protein (HSP20) family.</text>
</comment>
<sequence>MSGIIPRLCRQVQAIHCPRRMMSYRRNLPVFWWGRRRPFDDLFPSNALFDSHMKDFVDQFQKMERLMDPFARARNMGEILSGEAEVKYDDRLFQVKIDVRQYKPEELNVKLTDDRLVITGKHEQKADEHGYVSREFSREFVLPQNIDMDTFSSTLSEDGTMIIQARAKGAEIGKERTIKIEKQGKEQDKAELEEGKK</sequence>
<evidence type="ECO:0000256" key="1">
    <source>
        <dbReference type="PROSITE-ProRule" id="PRU00285"/>
    </source>
</evidence>
<evidence type="ECO:0000256" key="2">
    <source>
        <dbReference type="RuleBase" id="RU003616"/>
    </source>
</evidence>
<dbReference type="GO" id="GO:0051082">
    <property type="term" value="F:unfolded protein binding"/>
    <property type="evidence" value="ECO:0007669"/>
    <property type="project" value="TreeGrafter"/>
</dbReference>
<evidence type="ECO:0000259" key="4">
    <source>
        <dbReference type="PROSITE" id="PS01031"/>
    </source>
</evidence>
<dbReference type="GO" id="GO:0005634">
    <property type="term" value="C:nucleus"/>
    <property type="evidence" value="ECO:0007669"/>
    <property type="project" value="TreeGrafter"/>
</dbReference>
<proteinExistence type="evidence at transcript level"/>
<dbReference type="PANTHER" id="PTHR45640:SF26">
    <property type="entry name" value="RE23625P"/>
    <property type="match status" value="1"/>
</dbReference>
<keyword evidence="5" id="KW-0346">Stress response</keyword>
<dbReference type="GO" id="GO:0042026">
    <property type="term" value="P:protein refolding"/>
    <property type="evidence" value="ECO:0007669"/>
    <property type="project" value="TreeGrafter"/>
</dbReference>
<dbReference type="Pfam" id="PF00011">
    <property type="entry name" value="HSP20"/>
    <property type="match status" value="1"/>
</dbReference>
<dbReference type="InterPro" id="IPR002068">
    <property type="entry name" value="A-crystallin/Hsp20_dom"/>
</dbReference>
<feature type="domain" description="SHSP" evidence="4">
    <location>
        <begin position="75"/>
        <end position="183"/>
    </location>
</feature>
<evidence type="ECO:0000256" key="3">
    <source>
        <dbReference type="SAM" id="MobiDB-lite"/>
    </source>
</evidence>
<dbReference type="GO" id="GO:0009408">
    <property type="term" value="P:response to heat"/>
    <property type="evidence" value="ECO:0007669"/>
    <property type="project" value="TreeGrafter"/>
</dbReference>
<protein>
    <submittedName>
        <fullName evidence="5">Small heat shock protein</fullName>
    </submittedName>
</protein>
<evidence type="ECO:0000313" key="5">
    <source>
        <dbReference type="EMBL" id="ADK94118.1"/>
    </source>
</evidence>
<reference evidence="5" key="1">
    <citation type="journal article" date="2011" name="Fish Shellfish Immunol.">
        <title>A small HSP gene of bloody clam (Tegillarca granosa) involved in the immune response against Vibrio parahaemolyticus and lipopolysaccharide.</title>
        <authorList>
            <person name="Bao Y."/>
            <person name="Wang Q."/>
            <person name="Liu H."/>
            <person name="Lin Z."/>
        </authorList>
    </citation>
    <scope>NUCLEOTIDE SEQUENCE</scope>
</reference>
<dbReference type="EMBL" id="HM125895">
    <property type="protein sequence ID" value="ADK94118.1"/>
    <property type="molecule type" value="mRNA"/>
</dbReference>
<dbReference type="Gene3D" id="2.60.40.790">
    <property type="match status" value="1"/>
</dbReference>
<dbReference type="InterPro" id="IPR001436">
    <property type="entry name" value="Alpha-crystallin/sHSP_animal"/>
</dbReference>
<dbReference type="PROSITE" id="PS01031">
    <property type="entry name" value="SHSP"/>
    <property type="match status" value="1"/>
</dbReference>
<accession>F4YUB2</accession>
<dbReference type="SUPFAM" id="SSF49764">
    <property type="entry name" value="HSP20-like chaperones"/>
    <property type="match status" value="1"/>
</dbReference>
<dbReference type="InterPro" id="IPR008978">
    <property type="entry name" value="HSP20-like_chaperone"/>
</dbReference>
<dbReference type="CDD" id="cd06526">
    <property type="entry name" value="metazoan_ACD"/>
    <property type="match status" value="1"/>
</dbReference>
<organism evidence="5">
    <name type="scientific">Tegillarca granosa</name>
    <name type="common">Malaysian cockle</name>
    <name type="synonym">Anadara granosa</name>
    <dbReference type="NCBI Taxonomy" id="220873"/>
    <lineage>
        <taxon>Eukaryota</taxon>
        <taxon>Metazoa</taxon>
        <taxon>Spiralia</taxon>
        <taxon>Lophotrochozoa</taxon>
        <taxon>Mollusca</taxon>
        <taxon>Bivalvia</taxon>
        <taxon>Autobranchia</taxon>
        <taxon>Pteriomorphia</taxon>
        <taxon>Arcoida</taxon>
        <taxon>Arcoidea</taxon>
        <taxon>Arcidae</taxon>
        <taxon>Tegillarca</taxon>
    </lineage>
</organism>